<feature type="non-terminal residue" evidence="2">
    <location>
        <position position="224"/>
    </location>
</feature>
<name>A0AAV5UYE8_9BILA</name>
<gene>
    <name evidence="2" type="ORF">PFISCL1PPCAC_2557</name>
</gene>
<organism evidence="2 3">
    <name type="scientific">Pristionchus fissidentatus</name>
    <dbReference type="NCBI Taxonomy" id="1538716"/>
    <lineage>
        <taxon>Eukaryota</taxon>
        <taxon>Metazoa</taxon>
        <taxon>Ecdysozoa</taxon>
        <taxon>Nematoda</taxon>
        <taxon>Chromadorea</taxon>
        <taxon>Rhabditida</taxon>
        <taxon>Rhabditina</taxon>
        <taxon>Diplogasteromorpha</taxon>
        <taxon>Diplogasteroidea</taxon>
        <taxon>Neodiplogasteridae</taxon>
        <taxon>Pristionchus</taxon>
    </lineage>
</organism>
<dbReference type="EMBL" id="BTSY01000001">
    <property type="protein sequence ID" value="GMT11260.1"/>
    <property type="molecule type" value="Genomic_DNA"/>
</dbReference>
<comment type="caution">
    <text evidence="2">The sequence shown here is derived from an EMBL/GenBank/DDBJ whole genome shotgun (WGS) entry which is preliminary data.</text>
</comment>
<feature type="non-terminal residue" evidence="2">
    <location>
        <position position="1"/>
    </location>
</feature>
<protein>
    <submittedName>
        <fullName evidence="2">Uncharacterized protein</fullName>
    </submittedName>
</protein>
<dbReference type="AlphaFoldDB" id="A0AAV5UYE8"/>
<sequence>SIDRVTMDGFTDRLDDLYLSFSSLDSREQREKAVDALSKALQRMSATIETPSDFLAEEATRIIAAEYGGWNDRPSTSYDPRLVDSIPYDAADGMNEYEEALREERGGGKSLMSYWKEQGEYEMDTMTPSTVADVSTEDKNKKRMWEEEVEGASEKKKRKISSSSPIYEEAGETATESISCVVCGVMEDSFEAYLAHMQSHHQVEREEEYEEWIEEEEEGEEEEK</sequence>
<dbReference type="Proteomes" id="UP001432322">
    <property type="component" value="Unassembled WGS sequence"/>
</dbReference>
<keyword evidence="3" id="KW-1185">Reference proteome</keyword>
<feature type="region of interest" description="Disordered" evidence="1">
    <location>
        <begin position="203"/>
        <end position="224"/>
    </location>
</feature>
<accession>A0AAV5UYE8</accession>
<evidence type="ECO:0000313" key="3">
    <source>
        <dbReference type="Proteomes" id="UP001432322"/>
    </source>
</evidence>
<feature type="region of interest" description="Disordered" evidence="1">
    <location>
        <begin position="126"/>
        <end position="174"/>
    </location>
</feature>
<evidence type="ECO:0000313" key="2">
    <source>
        <dbReference type="EMBL" id="GMT11260.1"/>
    </source>
</evidence>
<proteinExistence type="predicted"/>
<evidence type="ECO:0000256" key="1">
    <source>
        <dbReference type="SAM" id="MobiDB-lite"/>
    </source>
</evidence>
<reference evidence="2" key="1">
    <citation type="submission" date="2023-10" db="EMBL/GenBank/DDBJ databases">
        <title>Genome assembly of Pristionchus species.</title>
        <authorList>
            <person name="Yoshida K."/>
            <person name="Sommer R.J."/>
        </authorList>
    </citation>
    <scope>NUCLEOTIDE SEQUENCE</scope>
    <source>
        <strain evidence="2">RS5133</strain>
    </source>
</reference>
<feature type="compositionally biased region" description="Basic and acidic residues" evidence="1">
    <location>
        <begin position="136"/>
        <end position="146"/>
    </location>
</feature>
<feature type="compositionally biased region" description="Acidic residues" evidence="1">
    <location>
        <begin position="205"/>
        <end position="224"/>
    </location>
</feature>